<evidence type="ECO:0000313" key="1">
    <source>
        <dbReference type="EMBL" id="GHA70445.1"/>
    </source>
</evidence>
<sequence>MKTMSYEEYLNEVTTLIYELYDLDEEAAIGLVVAAQDAEYFVPHDLAPEMRTLANARADALKLFQQSIR</sequence>
<name>A0A8J3CN27_9BURK</name>
<dbReference type="Proteomes" id="UP000614287">
    <property type="component" value="Unassembled WGS sequence"/>
</dbReference>
<organism evidence="1 2">
    <name type="scientific">Formosimonas limnophila</name>
    <dbReference type="NCBI Taxonomy" id="1384487"/>
    <lineage>
        <taxon>Bacteria</taxon>
        <taxon>Pseudomonadati</taxon>
        <taxon>Pseudomonadota</taxon>
        <taxon>Betaproteobacteria</taxon>
        <taxon>Burkholderiales</taxon>
        <taxon>Burkholderiaceae</taxon>
        <taxon>Formosimonas</taxon>
    </lineage>
</organism>
<proteinExistence type="predicted"/>
<reference evidence="1" key="1">
    <citation type="journal article" date="2014" name="Int. J. Syst. Evol. Microbiol.">
        <title>Complete genome sequence of Corynebacterium casei LMG S-19264T (=DSM 44701T), isolated from a smear-ripened cheese.</title>
        <authorList>
            <consortium name="US DOE Joint Genome Institute (JGI-PGF)"/>
            <person name="Walter F."/>
            <person name="Albersmeier A."/>
            <person name="Kalinowski J."/>
            <person name="Ruckert C."/>
        </authorList>
    </citation>
    <scope>NUCLEOTIDE SEQUENCE</scope>
    <source>
        <strain evidence="1">KCTC 32501</strain>
    </source>
</reference>
<accession>A0A8J3CN27</accession>
<dbReference type="AlphaFoldDB" id="A0A8J3CN27"/>
<reference evidence="1" key="2">
    <citation type="submission" date="2020-09" db="EMBL/GenBank/DDBJ databases">
        <authorList>
            <person name="Sun Q."/>
            <person name="Kim S."/>
        </authorList>
    </citation>
    <scope>NUCLEOTIDE SEQUENCE</scope>
    <source>
        <strain evidence="1">KCTC 32501</strain>
    </source>
</reference>
<comment type="caution">
    <text evidence="1">The sequence shown here is derived from an EMBL/GenBank/DDBJ whole genome shotgun (WGS) entry which is preliminary data.</text>
</comment>
<evidence type="ECO:0000313" key="2">
    <source>
        <dbReference type="Proteomes" id="UP000614287"/>
    </source>
</evidence>
<dbReference type="EMBL" id="BMZG01000004">
    <property type="protein sequence ID" value="GHA70445.1"/>
    <property type="molecule type" value="Genomic_DNA"/>
</dbReference>
<keyword evidence="2" id="KW-1185">Reference proteome</keyword>
<dbReference type="RefSeq" id="WP_189492258.1">
    <property type="nucleotide sequence ID" value="NZ_BMZG01000004.1"/>
</dbReference>
<protein>
    <submittedName>
        <fullName evidence="1">Uncharacterized protein</fullName>
    </submittedName>
</protein>
<gene>
    <name evidence="1" type="ORF">GCM10009007_08990</name>
</gene>